<accession>A0A4Z2FLX5</accession>
<feature type="region of interest" description="Disordered" evidence="1">
    <location>
        <begin position="1"/>
        <end position="86"/>
    </location>
</feature>
<comment type="caution">
    <text evidence="2">The sequence shown here is derived from an EMBL/GenBank/DDBJ whole genome shotgun (WGS) entry which is preliminary data.</text>
</comment>
<evidence type="ECO:0000313" key="2">
    <source>
        <dbReference type="EMBL" id="TNN42237.1"/>
    </source>
</evidence>
<reference evidence="2 3" key="1">
    <citation type="submission" date="2019-03" db="EMBL/GenBank/DDBJ databases">
        <title>First draft genome of Liparis tanakae, snailfish: a comprehensive survey of snailfish specific genes.</title>
        <authorList>
            <person name="Kim W."/>
            <person name="Song I."/>
            <person name="Jeong J.-H."/>
            <person name="Kim D."/>
            <person name="Kim S."/>
            <person name="Ryu S."/>
            <person name="Song J.Y."/>
            <person name="Lee S.K."/>
        </authorList>
    </citation>
    <scope>NUCLEOTIDE SEQUENCE [LARGE SCALE GENOMIC DNA]</scope>
    <source>
        <tissue evidence="2">Muscle</tissue>
    </source>
</reference>
<evidence type="ECO:0000313" key="3">
    <source>
        <dbReference type="Proteomes" id="UP000314294"/>
    </source>
</evidence>
<feature type="compositionally biased region" description="Low complexity" evidence="1">
    <location>
        <begin position="70"/>
        <end position="82"/>
    </location>
</feature>
<protein>
    <submittedName>
        <fullName evidence="2">Uncharacterized protein</fullName>
    </submittedName>
</protein>
<organism evidence="2 3">
    <name type="scientific">Liparis tanakae</name>
    <name type="common">Tanaka's snailfish</name>
    <dbReference type="NCBI Taxonomy" id="230148"/>
    <lineage>
        <taxon>Eukaryota</taxon>
        <taxon>Metazoa</taxon>
        <taxon>Chordata</taxon>
        <taxon>Craniata</taxon>
        <taxon>Vertebrata</taxon>
        <taxon>Euteleostomi</taxon>
        <taxon>Actinopterygii</taxon>
        <taxon>Neopterygii</taxon>
        <taxon>Teleostei</taxon>
        <taxon>Neoteleostei</taxon>
        <taxon>Acanthomorphata</taxon>
        <taxon>Eupercaria</taxon>
        <taxon>Perciformes</taxon>
        <taxon>Cottioidei</taxon>
        <taxon>Cottales</taxon>
        <taxon>Liparidae</taxon>
        <taxon>Liparis</taxon>
    </lineage>
</organism>
<dbReference type="AlphaFoldDB" id="A0A4Z2FLX5"/>
<sequence length="102" mass="10384">MAPLHRGSAGPPGPALGGGDARRERPARGSLQGCGVESVPVVLVRSKHPMPSVPEPRGRPRPSGNPAPSPSSSFALSGNPSPGRACQLIHGHQLIPNPAPSR</sequence>
<keyword evidence="3" id="KW-1185">Reference proteome</keyword>
<gene>
    <name evidence="2" type="ORF">EYF80_047577</name>
</gene>
<dbReference type="Proteomes" id="UP000314294">
    <property type="component" value="Unassembled WGS sequence"/>
</dbReference>
<evidence type="ECO:0000256" key="1">
    <source>
        <dbReference type="SAM" id="MobiDB-lite"/>
    </source>
</evidence>
<dbReference type="EMBL" id="SRLO01001050">
    <property type="protein sequence ID" value="TNN42237.1"/>
    <property type="molecule type" value="Genomic_DNA"/>
</dbReference>
<name>A0A4Z2FLX5_9TELE</name>
<proteinExistence type="predicted"/>